<sequence length="150" mass="16817">MINRPSANPTDKLACEDGILPPCRRAALLCNKTATLDALASAEIARIQVEFEELPFGCLIDSFDAFGHAGRFGLPDLQIRYAEPGRRRRFRHRKLHLISALSKMLDDLLSDDRDSLTAAAGILQIDVTRRTFLLAGQSNGFQQQSFRRLY</sequence>
<dbReference type="HOGENOM" id="CLU_1736760_0_0_5"/>
<name>A0A011TLP8_9HYPH</name>
<reference evidence="1 2" key="1">
    <citation type="submission" date="2014-02" db="EMBL/GenBank/DDBJ databases">
        <title>Aquamicrobium defluvii Genome sequencing.</title>
        <authorList>
            <person name="Wang X."/>
        </authorList>
    </citation>
    <scope>NUCLEOTIDE SEQUENCE [LARGE SCALE GENOMIC DNA]</scope>
    <source>
        <strain evidence="1 2">W13Z1</strain>
    </source>
</reference>
<proteinExistence type="predicted"/>
<evidence type="ECO:0000313" key="1">
    <source>
        <dbReference type="EMBL" id="EXL04962.1"/>
    </source>
</evidence>
<comment type="caution">
    <text evidence="1">The sequence shown here is derived from an EMBL/GenBank/DDBJ whole genome shotgun (WGS) entry which is preliminary data.</text>
</comment>
<dbReference type="RefSeq" id="WP_035027950.1">
    <property type="nucleotide sequence ID" value="NZ_KK073892.1"/>
</dbReference>
<dbReference type="AlphaFoldDB" id="A0A011TLP8"/>
<dbReference type="STRING" id="69279.BG36_09265"/>
<organism evidence="1 2">
    <name type="scientific">Aquamicrobium defluvii</name>
    <dbReference type="NCBI Taxonomy" id="69279"/>
    <lineage>
        <taxon>Bacteria</taxon>
        <taxon>Pseudomonadati</taxon>
        <taxon>Pseudomonadota</taxon>
        <taxon>Alphaproteobacteria</taxon>
        <taxon>Hyphomicrobiales</taxon>
        <taxon>Phyllobacteriaceae</taxon>
        <taxon>Aquamicrobium</taxon>
    </lineage>
</organism>
<dbReference type="Proteomes" id="UP000019849">
    <property type="component" value="Unassembled WGS sequence"/>
</dbReference>
<dbReference type="PATRIC" id="fig|69279.3.peg.2947"/>
<evidence type="ECO:0000313" key="2">
    <source>
        <dbReference type="Proteomes" id="UP000019849"/>
    </source>
</evidence>
<dbReference type="eggNOG" id="ENOG502ZYJ4">
    <property type="taxonomic scope" value="Bacteria"/>
</dbReference>
<protein>
    <submittedName>
        <fullName evidence="1">Uncharacterized protein</fullName>
    </submittedName>
</protein>
<gene>
    <name evidence="1" type="ORF">BG36_09265</name>
</gene>
<accession>A0A011TLP8</accession>
<dbReference type="EMBL" id="JENY01000020">
    <property type="protein sequence ID" value="EXL04962.1"/>
    <property type="molecule type" value="Genomic_DNA"/>
</dbReference>